<dbReference type="STRING" id="558155.SAMN04487911_10246"/>
<evidence type="ECO:0000313" key="2">
    <source>
        <dbReference type="Proteomes" id="UP000184231"/>
    </source>
</evidence>
<proteinExistence type="predicted"/>
<dbReference type="AlphaFoldDB" id="A0A1M6B3L2"/>
<dbReference type="EMBL" id="FQYX01000002">
    <property type="protein sequence ID" value="SHI43043.1"/>
    <property type="molecule type" value="Genomic_DNA"/>
</dbReference>
<accession>A0A1M6B3L2</accession>
<dbReference type="Proteomes" id="UP000184231">
    <property type="component" value="Unassembled WGS sequence"/>
</dbReference>
<name>A0A1M6B3L2_9FLAO</name>
<evidence type="ECO:0000313" key="1">
    <source>
        <dbReference type="EMBL" id="SHI43043.1"/>
    </source>
</evidence>
<keyword evidence="2" id="KW-1185">Reference proteome</keyword>
<reference evidence="1 2" key="1">
    <citation type="submission" date="2016-11" db="EMBL/GenBank/DDBJ databases">
        <authorList>
            <person name="Jaros S."/>
            <person name="Januszkiewicz K."/>
            <person name="Wedrychowicz H."/>
        </authorList>
    </citation>
    <scope>NUCLEOTIDE SEQUENCE [LARGE SCALE GENOMIC DNA]</scope>
    <source>
        <strain evidence="1 2">CGMCC 1.8863</strain>
    </source>
</reference>
<protein>
    <submittedName>
        <fullName evidence="1">Uncharacterized protein</fullName>
    </submittedName>
</protein>
<sequence>MDIGDLKKHIGKVMNEQNNRSIPEFEGYSPTEMHHVLHFTFGEDSPITLQQLSESDYKKIPILNQIKY</sequence>
<gene>
    <name evidence="1" type="ORF">SAMN04487911_10246</name>
</gene>
<organism evidence="1 2">
    <name type="scientific">Arenibacter nanhaiticus</name>
    <dbReference type="NCBI Taxonomy" id="558155"/>
    <lineage>
        <taxon>Bacteria</taxon>
        <taxon>Pseudomonadati</taxon>
        <taxon>Bacteroidota</taxon>
        <taxon>Flavobacteriia</taxon>
        <taxon>Flavobacteriales</taxon>
        <taxon>Flavobacteriaceae</taxon>
        <taxon>Arenibacter</taxon>
    </lineage>
</organism>